<name>A0ACC2RJF7_9FUNG</name>
<protein>
    <submittedName>
        <fullName evidence="1">Uncharacterized protein</fullName>
    </submittedName>
</protein>
<dbReference type="EMBL" id="QTSX02007166">
    <property type="protein sequence ID" value="KAJ9050235.1"/>
    <property type="molecule type" value="Genomic_DNA"/>
</dbReference>
<reference evidence="1" key="1">
    <citation type="submission" date="2022-04" db="EMBL/GenBank/DDBJ databases">
        <title>Genome of the entomopathogenic fungus Entomophthora muscae.</title>
        <authorList>
            <person name="Elya C."/>
            <person name="Lovett B.R."/>
            <person name="Lee E."/>
            <person name="Macias A.M."/>
            <person name="Hajek A.E."/>
            <person name="De Bivort B.L."/>
            <person name="Kasson M.T."/>
            <person name="De Fine Licht H.H."/>
            <person name="Stajich J.E."/>
        </authorList>
    </citation>
    <scope>NUCLEOTIDE SEQUENCE</scope>
    <source>
        <strain evidence="1">Berkeley</strain>
    </source>
</reference>
<dbReference type="Proteomes" id="UP001165960">
    <property type="component" value="Unassembled WGS sequence"/>
</dbReference>
<proteinExistence type="predicted"/>
<sequence>MREVMNLLAFAYGLVTAEYDYVVVGSGPGGGTLATELAMKGHKTLLIEAGPDYFKANQSTPAFQAKASEDPFISFDFNVKRHNNVNHFYPRAGALGGCSVHNAMISVYPNSRDFNLMNTITGDAKWSEINMRNYFKRLENNQYLVIKQNPSHGFKGWLKTSYVSLLAQLKLDVSLINYGLAVIGKFGYDINGKDGHKLNTDKEAKVFIPQAVDKTSFTRSNFPNYIQEVAQHYPLTIWTDTFVTRVLFNANIAVGVEYKKGRYLYKASPISSDANRNQATKGTVLAKKEVIISCGTFNTPQLLMLSGVGDRKHLSKFNISVVAHVPGVGRNMMDRYEVPISFKYPNEFKILKNCKFTPTNDDPCYREYIEKGTGPYTSNGILSGQLKKSTPNRGEPDLFLLHSLSNFHGYFRGYSNNIAQNTDSTSTVILKAHTNNTNGRVKLLSADPFSPPDINFHSFSDGDSDLQILVEAVKAERASLRKILVSHTEVYPGSNIHTDEQIRQYVKDIAWGHHACCTAKMGAANDLNAVVDAKFRVRGTKNLRVVDMSIFPKIPGYFPTVYIHMMAMKAAEDILI</sequence>
<keyword evidence="2" id="KW-1185">Reference proteome</keyword>
<evidence type="ECO:0000313" key="1">
    <source>
        <dbReference type="EMBL" id="KAJ9050235.1"/>
    </source>
</evidence>
<comment type="caution">
    <text evidence="1">The sequence shown here is derived from an EMBL/GenBank/DDBJ whole genome shotgun (WGS) entry which is preliminary data.</text>
</comment>
<evidence type="ECO:0000313" key="2">
    <source>
        <dbReference type="Proteomes" id="UP001165960"/>
    </source>
</evidence>
<gene>
    <name evidence="1" type="ORF">DSO57_1016379</name>
</gene>
<accession>A0ACC2RJF7</accession>
<organism evidence="1 2">
    <name type="scientific">Entomophthora muscae</name>
    <dbReference type="NCBI Taxonomy" id="34485"/>
    <lineage>
        <taxon>Eukaryota</taxon>
        <taxon>Fungi</taxon>
        <taxon>Fungi incertae sedis</taxon>
        <taxon>Zoopagomycota</taxon>
        <taxon>Entomophthoromycotina</taxon>
        <taxon>Entomophthoromycetes</taxon>
        <taxon>Entomophthorales</taxon>
        <taxon>Entomophthoraceae</taxon>
        <taxon>Entomophthora</taxon>
    </lineage>
</organism>